<dbReference type="Gene3D" id="3.40.50.300">
    <property type="entry name" value="P-loop containing nucleotide triphosphate hydrolases"/>
    <property type="match status" value="1"/>
</dbReference>
<evidence type="ECO:0000256" key="1">
    <source>
        <dbReference type="ARBA" id="ARBA00004429"/>
    </source>
</evidence>
<dbReference type="Proteomes" id="UP000595278">
    <property type="component" value="Chromosome"/>
</dbReference>
<keyword evidence="9 14" id="KW-1133">Transmembrane helix</keyword>
<dbReference type="Pfam" id="PF12704">
    <property type="entry name" value="MacB_PCD"/>
    <property type="match status" value="1"/>
</dbReference>
<dbReference type="InterPro" id="IPR003439">
    <property type="entry name" value="ABC_transporter-like_ATP-bd"/>
</dbReference>
<keyword evidence="5 14" id="KW-0812">Transmembrane</keyword>
<feature type="transmembrane region" description="Helical" evidence="14">
    <location>
        <begin position="605"/>
        <end position="628"/>
    </location>
</feature>
<name>A0A974NGP8_9GAMM</name>
<evidence type="ECO:0000256" key="14">
    <source>
        <dbReference type="SAM" id="Phobius"/>
    </source>
</evidence>
<keyword evidence="10 14" id="KW-0472">Membrane</keyword>
<organism evidence="16 17">
    <name type="scientific">Entomomonas asaccharolytica</name>
    <dbReference type="NCBI Taxonomy" id="2785331"/>
    <lineage>
        <taxon>Bacteria</taxon>
        <taxon>Pseudomonadati</taxon>
        <taxon>Pseudomonadota</taxon>
        <taxon>Gammaproteobacteria</taxon>
        <taxon>Pseudomonadales</taxon>
        <taxon>Pseudomonadaceae</taxon>
        <taxon>Entomomonas</taxon>
    </lineage>
</organism>
<feature type="transmembrane region" description="Helical" evidence="14">
    <location>
        <begin position="272"/>
        <end position="292"/>
    </location>
</feature>
<evidence type="ECO:0000256" key="5">
    <source>
        <dbReference type="ARBA" id="ARBA00022692"/>
    </source>
</evidence>
<comment type="subunit">
    <text evidence="12">Part of the tripartite efflux system PvdRT-OpmQ, which is composed of an inner membrane component with both ATPase and permease domains, PvdT, a periplasmic membrane fusion protein, PvdR, and an outer membrane component, OpmQ.</text>
</comment>
<dbReference type="PROSITE" id="PS50893">
    <property type="entry name" value="ABC_TRANSPORTER_2"/>
    <property type="match status" value="1"/>
</dbReference>
<evidence type="ECO:0000256" key="13">
    <source>
        <dbReference type="ARBA" id="ARBA00041199"/>
    </source>
</evidence>
<feature type="transmembrane region" description="Helical" evidence="14">
    <location>
        <begin position="566"/>
        <end position="599"/>
    </location>
</feature>
<dbReference type="InterPro" id="IPR017911">
    <property type="entry name" value="MacB-like_ATP-bd"/>
</dbReference>
<protein>
    <recommendedName>
        <fullName evidence="13">Pyoverdine export ATP-binding/permease protein PvdT</fullName>
    </recommendedName>
</protein>
<gene>
    <name evidence="16" type="ORF">JHT90_04340</name>
</gene>
<keyword evidence="8" id="KW-1278">Translocase</keyword>
<keyword evidence="17" id="KW-1185">Reference proteome</keyword>
<dbReference type="PANTHER" id="PTHR30572:SF14">
    <property type="entry name" value="MACROLIDE EXPORT ATP-BINDING_PERMEASE PROTEIN MACB"/>
    <property type="match status" value="1"/>
</dbReference>
<evidence type="ECO:0000256" key="8">
    <source>
        <dbReference type="ARBA" id="ARBA00022967"/>
    </source>
</evidence>
<evidence type="ECO:0000256" key="2">
    <source>
        <dbReference type="ARBA" id="ARBA00022448"/>
    </source>
</evidence>
<dbReference type="GO" id="GO:0022857">
    <property type="term" value="F:transmembrane transporter activity"/>
    <property type="evidence" value="ECO:0007669"/>
    <property type="project" value="TreeGrafter"/>
</dbReference>
<reference evidence="16 17" key="1">
    <citation type="submission" date="2021-01" db="EMBL/GenBank/DDBJ databases">
        <title>Entomomonas sp. F2A isolated from a house cricket (Acheta domesticus).</title>
        <authorList>
            <person name="Spergser J."/>
            <person name="Busse H.-J."/>
        </authorList>
    </citation>
    <scope>NUCLEOTIDE SEQUENCE [LARGE SCALE GENOMIC DNA]</scope>
    <source>
        <strain evidence="16 17">F2A</strain>
    </source>
</reference>
<dbReference type="InterPro" id="IPR027417">
    <property type="entry name" value="P-loop_NTPase"/>
</dbReference>
<proteinExistence type="inferred from homology"/>
<dbReference type="Pfam" id="PF00005">
    <property type="entry name" value="ABC_tran"/>
    <property type="match status" value="1"/>
</dbReference>
<keyword evidence="6" id="KW-0547">Nucleotide-binding</keyword>
<keyword evidence="3" id="KW-1003">Cell membrane</keyword>
<keyword evidence="4" id="KW-0997">Cell inner membrane</keyword>
<accession>A0A974NGP8</accession>
<dbReference type="PANTHER" id="PTHR30572">
    <property type="entry name" value="MEMBRANE COMPONENT OF TRANSPORTER-RELATED"/>
    <property type="match status" value="1"/>
</dbReference>
<dbReference type="InterPro" id="IPR025857">
    <property type="entry name" value="MacB_PCD"/>
</dbReference>
<evidence type="ECO:0000259" key="15">
    <source>
        <dbReference type="PROSITE" id="PS50893"/>
    </source>
</evidence>
<dbReference type="EMBL" id="CP067393">
    <property type="protein sequence ID" value="QQP86475.1"/>
    <property type="molecule type" value="Genomic_DNA"/>
</dbReference>
<evidence type="ECO:0000313" key="17">
    <source>
        <dbReference type="Proteomes" id="UP000595278"/>
    </source>
</evidence>
<dbReference type="GO" id="GO:0005524">
    <property type="term" value="F:ATP binding"/>
    <property type="evidence" value="ECO:0007669"/>
    <property type="project" value="UniProtKB-KW"/>
</dbReference>
<dbReference type="GO" id="GO:1902495">
    <property type="term" value="C:transmembrane transporter complex"/>
    <property type="evidence" value="ECO:0007669"/>
    <property type="project" value="UniProtKB-ARBA"/>
</dbReference>
<dbReference type="SUPFAM" id="SSF52540">
    <property type="entry name" value="P-loop containing nucleoside triphosphate hydrolases"/>
    <property type="match status" value="1"/>
</dbReference>
<dbReference type="InterPro" id="IPR003593">
    <property type="entry name" value="AAA+_ATPase"/>
</dbReference>
<feature type="transmembrane region" description="Helical" evidence="14">
    <location>
        <begin position="521"/>
        <end position="546"/>
    </location>
</feature>
<dbReference type="InterPro" id="IPR003838">
    <property type="entry name" value="ABC3_permease_C"/>
</dbReference>
<dbReference type="SMART" id="SM00382">
    <property type="entry name" value="AAA"/>
    <property type="match status" value="1"/>
</dbReference>
<dbReference type="CDD" id="cd03255">
    <property type="entry name" value="ABC_MJ0796_LolCDE_FtsE"/>
    <property type="match status" value="1"/>
</dbReference>
<evidence type="ECO:0000313" key="16">
    <source>
        <dbReference type="EMBL" id="QQP86475.1"/>
    </source>
</evidence>
<evidence type="ECO:0000256" key="3">
    <source>
        <dbReference type="ARBA" id="ARBA00022475"/>
    </source>
</evidence>
<evidence type="ECO:0000256" key="4">
    <source>
        <dbReference type="ARBA" id="ARBA00022519"/>
    </source>
</evidence>
<dbReference type="GO" id="GO:0005886">
    <property type="term" value="C:plasma membrane"/>
    <property type="evidence" value="ECO:0007669"/>
    <property type="project" value="UniProtKB-SubCell"/>
</dbReference>
<sequence>MAMIEVTNLNKYFGEGNNRTHVLKDINLSIEAGEFIAIVGQSGSGKTTLMNTLGCLDTPSSGSYKIDNIETSSMSSNELAKVRGEKFGFIFQRYNLLANLTALDNVALPAIYLGVDHTARTNKATKLLNDLNLPDKLKNKPNELSGGQQQRVSIARALMNGGEIILADEPTGALDSHSGEMVMDILKELHQQKHTIILVTHDQQIASYAHRIIEIKDGEIIADTRKQNQPNTAIEEKKKPLKYNPFVFYKDQLLESFKMSIQAIVAHKLRSILTMLGIIIGIASVVTVVALGRGSQQKILSDINSLGTDTITIYAGRGAGDMYSGRVTTLTDDDAKELAKLSYIDGASPTITSSGTLVYNNISVNSQVTGVNEQYFYIKGQQIAEGRFFSLEDVVNNNSVIVIDHNTQQRLFPSSSALGQVILFNKQPFEVIGVTVPSSGFMGGNNNLELWLPYTTTMTKIAGSSNISSIIVKVKENINTQIADSGITKFLTIKHEKTDFYTANMDAIKQTIESTTNTMTLLISCIALISLIVGGIGVMNIMLVSVTERTKEIGIRMAIGAREHSILEQFLIEAVLICLIGGMLGIGLSYLIAVIFSLLFSDFPLVFSVESIVLALCCSTAIGIIFGFMPARNASKLNPIVALSRE</sequence>
<keyword evidence="7" id="KW-0067">ATP-binding</keyword>
<evidence type="ECO:0000256" key="9">
    <source>
        <dbReference type="ARBA" id="ARBA00022989"/>
    </source>
</evidence>
<evidence type="ECO:0000256" key="10">
    <source>
        <dbReference type="ARBA" id="ARBA00023136"/>
    </source>
</evidence>
<evidence type="ECO:0000256" key="6">
    <source>
        <dbReference type="ARBA" id="ARBA00022741"/>
    </source>
</evidence>
<dbReference type="PROSITE" id="PS00211">
    <property type="entry name" value="ABC_TRANSPORTER_1"/>
    <property type="match status" value="1"/>
</dbReference>
<comment type="similarity">
    <text evidence="11">Belongs to the ABC transporter superfamily. Macrolide exporter (TC 3.A.1.122) family.</text>
</comment>
<dbReference type="AlphaFoldDB" id="A0A974NGP8"/>
<dbReference type="FunFam" id="3.40.50.300:FF:000032">
    <property type="entry name" value="Export ABC transporter ATP-binding protein"/>
    <property type="match status" value="1"/>
</dbReference>
<dbReference type="InterPro" id="IPR050250">
    <property type="entry name" value="Macrolide_Exporter_MacB"/>
</dbReference>
<evidence type="ECO:0000256" key="12">
    <source>
        <dbReference type="ARBA" id="ARBA00038838"/>
    </source>
</evidence>
<dbReference type="GO" id="GO:0016887">
    <property type="term" value="F:ATP hydrolysis activity"/>
    <property type="evidence" value="ECO:0007669"/>
    <property type="project" value="InterPro"/>
</dbReference>
<evidence type="ECO:0000256" key="11">
    <source>
        <dbReference type="ARBA" id="ARBA00038388"/>
    </source>
</evidence>
<dbReference type="RefSeq" id="WP_201094581.1">
    <property type="nucleotide sequence ID" value="NZ_CP067393.1"/>
</dbReference>
<feature type="domain" description="ABC transporter" evidence="15">
    <location>
        <begin position="4"/>
        <end position="242"/>
    </location>
</feature>
<dbReference type="KEGG" id="eaz:JHT90_04340"/>
<dbReference type="Pfam" id="PF02687">
    <property type="entry name" value="FtsX"/>
    <property type="match status" value="1"/>
</dbReference>
<keyword evidence="2" id="KW-0813">Transport</keyword>
<dbReference type="InterPro" id="IPR017871">
    <property type="entry name" value="ABC_transporter-like_CS"/>
</dbReference>
<evidence type="ECO:0000256" key="7">
    <source>
        <dbReference type="ARBA" id="ARBA00022840"/>
    </source>
</evidence>
<comment type="subcellular location">
    <subcellularLocation>
        <location evidence="1">Cell inner membrane</location>
        <topology evidence="1">Multi-pass membrane protein</topology>
    </subcellularLocation>
</comment>